<reference evidence="2 3" key="1">
    <citation type="submission" date="2016-12" db="EMBL/GenBank/DDBJ databases">
        <title>Draft genome sequences of seven strains of Pseudomonas fluorescens that produce 4-formylaminooxyvinylglycine.</title>
        <authorList>
            <person name="Okrent R.A."/>
            <person name="Manning V.A."/>
            <person name="Trippe K.M."/>
        </authorList>
    </citation>
    <scope>NUCLEOTIDE SEQUENCE [LARGE SCALE GENOMIC DNA]</scope>
    <source>
        <strain evidence="2 3">P5A</strain>
    </source>
</reference>
<dbReference type="AlphaFoldDB" id="A0A1T2YKI3"/>
<evidence type="ECO:0000313" key="3">
    <source>
        <dbReference type="Proteomes" id="UP000190965"/>
    </source>
</evidence>
<evidence type="ECO:0000313" key="2">
    <source>
        <dbReference type="EMBL" id="OPA92762.1"/>
    </source>
</evidence>
<protein>
    <recommendedName>
        <fullName evidence="4">DUF1120 domain-containing protein</fullName>
    </recommendedName>
</protein>
<dbReference type="OrthoDB" id="6602106at2"/>
<dbReference type="RefSeq" id="WP_078740857.1">
    <property type="nucleotide sequence ID" value="NZ_MSDF01000020.1"/>
</dbReference>
<sequence>MSIPRNLSFALLLAGAGNAVAASSIDLAVKGTITPSACTPSLANGGVADYGKVSAKDLKVDSHTRLPSQKLQMTVDCEAATLFALAAKDNREGTESSLDYYNFGLGLINGSEKLGYLEVASMYNQADGVRATTIGSRDGGETWDFELSYMDDGLTAFAGSGNYLPIPIQRLTTELSIQVNIAPSKNLTLIEEQPIDGSVTFTLHYL</sequence>
<evidence type="ECO:0008006" key="4">
    <source>
        <dbReference type="Google" id="ProtNLM"/>
    </source>
</evidence>
<feature type="signal peptide" evidence="1">
    <location>
        <begin position="1"/>
        <end position="21"/>
    </location>
</feature>
<proteinExistence type="predicted"/>
<accession>A0A1T2YKI3</accession>
<comment type="caution">
    <text evidence="2">The sequence shown here is derived from an EMBL/GenBank/DDBJ whole genome shotgun (WGS) entry which is preliminary data.</text>
</comment>
<dbReference type="Pfam" id="PF06551">
    <property type="entry name" value="DUF1120"/>
    <property type="match status" value="1"/>
</dbReference>
<evidence type="ECO:0000256" key="1">
    <source>
        <dbReference type="SAM" id="SignalP"/>
    </source>
</evidence>
<organism evidence="2 3">
    <name type="scientific">Pseudomonas fluorescens</name>
    <dbReference type="NCBI Taxonomy" id="294"/>
    <lineage>
        <taxon>Bacteria</taxon>
        <taxon>Pseudomonadati</taxon>
        <taxon>Pseudomonadota</taxon>
        <taxon>Gammaproteobacteria</taxon>
        <taxon>Pseudomonadales</taxon>
        <taxon>Pseudomonadaceae</taxon>
        <taxon>Pseudomonas</taxon>
    </lineage>
</organism>
<name>A0A1T2YKI3_PSEFL</name>
<dbReference type="Proteomes" id="UP000190965">
    <property type="component" value="Unassembled WGS sequence"/>
</dbReference>
<keyword evidence="1" id="KW-0732">Signal</keyword>
<dbReference type="InterPro" id="IPR010546">
    <property type="entry name" value="DUF1120"/>
</dbReference>
<feature type="chain" id="PRO_5010568682" description="DUF1120 domain-containing protein" evidence="1">
    <location>
        <begin position="22"/>
        <end position="206"/>
    </location>
</feature>
<dbReference type="EMBL" id="MSDF01000020">
    <property type="protein sequence ID" value="OPA92762.1"/>
    <property type="molecule type" value="Genomic_DNA"/>
</dbReference>
<gene>
    <name evidence="2" type="ORF">BFW87_16680</name>
</gene>